<dbReference type="PANTHER" id="PTHR42711">
    <property type="entry name" value="ABC TRANSPORTER ATP-BINDING PROTEIN"/>
    <property type="match status" value="1"/>
</dbReference>
<dbReference type="InterPro" id="IPR027417">
    <property type="entry name" value="P-loop_NTPase"/>
</dbReference>
<dbReference type="InterPro" id="IPR003593">
    <property type="entry name" value="AAA+_ATPase"/>
</dbReference>
<dbReference type="GO" id="GO:0016887">
    <property type="term" value="F:ATP hydrolysis activity"/>
    <property type="evidence" value="ECO:0007669"/>
    <property type="project" value="InterPro"/>
</dbReference>
<dbReference type="EMBL" id="AP018732">
    <property type="protein sequence ID" value="BBE42390.1"/>
    <property type="molecule type" value="Genomic_DNA"/>
</dbReference>
<keyword evidence="3" id="KW-0547">Nucleotide-binding</keyword>
<dbReference type="InterPro" id="IPR003439">
    <property type="entry name" value="ABC_transporter-like_ATP-bd"/>
</dbReference>
<dbReference type="KEGG" id="ccai:NAS2_1001"/>
<evidence type="ECO:0000256" key="3">
    <source>
        <dbReference type="ARBA" id="ARBA00022741"/>
    </source>
</evidence>
<keyword evidence="7" id="KW-1185">Reference proteome</keyword>
<dbReference type="RefSeq" id="WP_174448628.1">
    <property type="nucleotide sequence ID" value="NZ_AP018732.1"/>
</dbReference>
<accession>A0A4V0P1P0</accession>
<evidence type="ECO:0000259" key="5">
    <source>
        <dbReference type="PROSITE" id="PS50893"/>
    </source>
</evidence>
<dbReference type="GeneID" id="55584814"/>
<dbReference type="SUPFAM" id="SSF52540">
    <property type="entry name" value="P-loop containing nucleoside triphosphate hydrolases"/>
    <property type="match status" value="1"/>
</dbReference>
<dbReference type="InterPro" id="IPR050763">
    <property type="entry name" value="ABC_transporter_ATP-binding"/>
</dbReference>
<sequence length="257" mass="29063">MSYAVETENLTKAFNGFIAVNGVSIRVRRGSIFGLLGPNGAGKSTFLRMICTLLRPTAGRAVVEGHDVVREPNEVRKAIGVVQEKLLLYPVLTAQENLELFGRLYGVPESEMRHKVRELLEEVKLWGFRDKPVGTFSSGMRQRLNIVRALMHDPRLVILDEPTNALDPQSVRWVRDYVKRLKERGLTVIVTTHDMHEAEELSEDLAIMDRGQVLEVGPVQELKSKYNASTVEDVFLKLTGRELRDELSGRISARGWR</sequence>
<evidence type="ECO:0000313" key="7">
    <source>
        <dbReference type="Proteomes" id="UP000509448"/>
    </source>
</evidence>
<dbReference type="PANTHER" id="PTHR42711:SF5">
    <property type="entry name" value="ABC TRANSPORTER ATP-BINDING PROTEIN NATA"/>
    <property type="match status" value="1"/>
</dbReference>
<keyword evidence="4 6" id="KW-0067">ATP-binding</keyword>
<dbReference type="Proteomes" id="UP000509448">
    <property type="component" value="Chromosome"/>
</dbReference>
<dbReference type="OrthoDB" id="87732at2157"/>
<comment type="similarity">
    <text evidence="1">Belongs to the ABC transporter superfamily.</text>
</comment>
<dbReference type="Gene3D" id="3.40.50.300">
    <property type="entry name" value="P-loop containing nucleotide triphosphate hydrolases"/>
    <property type="match status" value="1"/>
</dbReference>
<keyword evidence="2" id="KW-0813">Transport</keyword>
<evidence type="ECO:0000256" key="1">
    <source>
        <dbReference type="ARBA" id="ARBA00005417"/>
    </source>
</evidence>
<protein>
    <submittedName>
        <fullName evidence="6">Daunorubicin resistance ATP-binding protein drrA</fullName>
    </submittedName>
</protein>
<organism evidence="6 7">
    <name type="scientific">Conexivisphaera calida</name>
    <dbReference type="NCBI Taxonomy" id="1874277"/>
    <lineage>
        <taxon>Archaea</taxon>
        <taxon>Nitrososphaerota</taxon>
        <taxon>Conexivisphaeria</taxon>
        <taxon>Conexivisphaerales</taxon>
        <taxon>Conexivisphaeraceae</taxon>
        <taxon>Conexivisphaera</taxon>
    </lineage>
</organism>
<reference evidence="6 7" key="1">
    <citation type="journal article" date="2019" name="ISME J.">
        <title>Isolation and characterization of a thermophilic sulfur- and iron-reducing thaumarchaeote from a terrestrial acidic hot spring.</title>
        <authorList>
            <person name="Kato S."/>
            <person name="Itoh T."/>
            <person name="Yuki M."/>
            <person name="Nagamori M."/>
            <person name="Ohnishi M."/>
            <person name="Uematsu K."/>
            <person name="Suzuki K."/>
            <person name="Takashina T."/>
            <person name="Ohkuma M."/>
        </authorList>
    </citation>
    <scope>NUCLEOTIDE SEQUENCE [LARGE SCALE GENOMIC DNA]</scope>
    <source>
        <strain evidence="6 7">NAS-02</strain>
    </source>
</reference>
<dbReference type="SMART" id="SM00382">
    <property type="entry name" value="AAA"/>
    <property type="match status" value="1"/>
</dbReference>
<gene>
    <name evidence="6" type="ORF">NAS2_1001</name>
</gene>
<evidence type="ECO:0000256" key="4">
    <source>
        <dbReference type="ARBA" id="ARBA00022840"/>
    </source>
</evidence>
<proteinExistence type="inferred from homology"/>
<evidence type="ECO:0000313" key="6">
    <source>
        <dbReference type="EMBL" id="BBE42390.1"/>
    </source>
</evidence>
<dbReference type="PROSITE" id="PS00211">
    <property type="entry name" value="ABC_TRANSPORTER_1"/>
    <property type="match status" value="1"/>
</dbReference>
<feature type="domain" description="ABC transporter" evidence="5">
    <location>
        <begin position="5"/>
        <end position="235"/>
    </location>
</feature>
<dbReference type="GO" id="GO:0005524">
    <property type="term" value="F:ATP binding"/>
    <property type="evidence" value="ECO:0007669"/>
    <property type="project" value="UniProtKB-KW"/>
</dbReference>
<dbReference type="InterPro" id="IPR017871">
    <property type="entry name" value="ABC_transporter-like_CS"/>
</dbReference>
<dbReference type="AlphaFoldDB" id="A0A4V0P1P0"/>
<dbReference type="Pfam" id="PF00005">
    <property type="entry name" value="ABC_tran"/>
    <property type="match status" value="1"/>
</dbReference>
<dbReference type="PROSITE" id="PS50893">
    <property type="entry name" value="ABC_TRANSPORTER_2"/>
    <property type="match status" value="1"/>
</dbReference>
<evidence type="ECO:0000256" key="2">
    <source>
        <dbReference type="ARBA" id="ARBA00022448"/>
    </source>
</evidence>
<name>A0A4V0P1P0_9ARCH</name>